<dbReference type="InterPro" id="IPR011780">
    <property type="entry name" value="D_Ser_am_lyase"/>
</dbReference>
<reference evidence="6 7" key="1">
    <citation type="submission" date="2018-04" db="EMBL/GenBank/DDBJ databases">
        <title>Genomic Encyclopedia of Type Strains, Phase IV (KMG-IV): sequencing the most valuable type-strain genomes for metagenomic binning, comparative biology and taxonomic classification.</title>
        <authorList>
            <person name="Goeker M."/>
        </authorList>
    </citation>
    <scope>NUCLEOTIDE SEQUENCE [LARGE SCALE GENOMIC DNA]</scope>
    <source>
        <strain evidence="6 7">DSM 20705</strain>
    </source>
</reference>
<gene>
    <name evidence="4" type="primary">dsdA</name>
    <name evidence="6" type="ORF">C7381_10839</name>
</gene>
<dbReference type="GO" id="GO:0008721">
    <property type="term" value="F:D-serine ammonia-lyase activity"/>
    <property type="evidence" value="ECO:0007669"/>
    <property type="project" value="UniProtKB-EC"/>
</dbReference>
<dbReference type="InterPro" id="IPR001926">
    <property type="entry name" value="TrpB-like_PALP"/>
</dbReference>
<keyword evidence="2 4" id="KW-0663">Pyridoxal phosphate</keyword>
<comment type="similarity">
    <text evidence="4">Belongs to the serine/threonine dehydratase family. DsdA subfamily.</text>
</comment>
<comment type="catalytic activity">
    <reaction evidence="4">
        <text>D-serine = pyruvate + NH4(+)</text>
        <dbReference type="Rhea" id="RHEA:13977"/>
        <dbReference type="ChEBI" id="CHEBI:15361"/>
        <dbReference type="ChEBI" id="CHEBI:28938"/>
        <dbReference type="ChEBI" id="CHEBI:35247"/>
        <dbReference type="EC" id="4.3.1.18"/>
    </reaction>
</comment>
<organism evidence="6 7">
    <name type="scientific">Ezakiella coagulans</name>
    <dbReference type="NCBI Taxonomy" id="46507"/>
    <lineage>
        <taxon>Bacteria</taxon>
        <taxon>Bacillati</taxon>
        <taxon>Bacillota</taxon>
        <taxon>Tissierellia</taxon>
        <taxon>Ezakiella</taxon>
    </lineage>
</organism>
<dbReference type="EMBL" id="QEKV01000008">
    <property type="protein sequence ID" value="PVY93905.1"/>
    <property type="molecule type" value="Genomic_DNA"/>
</dbReference>
<dbReference type="RefSeq" id="WP_116480379.1">
    <property type="nucleotide sequence ID" value="NZ_QEKV01000008.1"/>
</dbReference>
<dbReference type="Gene3D" id="3.40.50.1100">
    <property type="match status" value="2"/>
</dbReference>
<dbReference type="Proteomes" id="UP000245793">
    <property type="component" value="Unassembled WGS sequence"/>
</dbReference>
<comment type="caution">
    <text evidence="6">The sequence shown here is derived from an EMBL/GenBank/DDBJ whole genome shotgun (WGS) entry which is preliminary data.</text>
</comment>
<dbReference type="GO" id="GO:0016836">
    <property type="term" value="F:hydro-lyase activity"/>
    <property type="evidence" value="ECO:0007669"/>
    <property type="project" value="UniProtKB-UniRule"/>
</dbReference>
<sequence length="415" mass="46485">MENEIIKNLKSDKEFLWLNPSFNKDSLYDAISSKQIYEANDLLIRFSPFLKSSFKELEPTNGIIESPLLKLNNFSINNIYLKEDNLLPIAGSVKARGGIFEILKYAETLATNANIIDTKIDYSQFNSDVFRDFFSRYKIQVGSTGNLGISIGLISAKLGFNAIVHMSKDAKEWKKKLLRENGVNVIEYDSNYSEAVKNGRILSDKDDKSYFVDDEKSINLFLGYSTAALRLKEQLNEKQILVDDNHPLFFYIPCGVGGAPSGILHGLKTIFGKNVYVFYVEPVRSASVLLGMSTGLNSKISIEDIGMDGKTEADGLAVGRASELCCESSKNTLSGIFTINENSIFELMRELYKNEGVFVEPSAASSMIFTKFLNASEFLNFINKEEIFLENITHIAWSTGGMLVPEKERTILLDK</sequence>
<evidence type="ECO:0000313" key="6">
    <source>
        <dbReference type="EMBL" id="PVY93905.1"/>
    </source>
</evidence>
<evidence type="ECO:0000256" key="2">
    <source>
        <dbReference type="ARBA" id="ARBA00022898"/>
    </source>
</evidence>
<evidence type="ECO:0000256" key="4">
    <source>
        <dbReference type="HAMAP-Rule" id="MF_01030"/>
    </source>
</evidence>
<dbReference type="PANTHER" id="PTHR48078">
    <property type="entry name" value="THREONINE DEHYDRATASE, MITOCHONDRIAL-RELATED"/>
    <property type="match status" value="1"/>
</dbReference>
<proteinExistence type="inferred from homology"/>
<dbReference type="GO" id="GO:0030170">
    <property type="term" value="F:pyridoxal phosphate binding"/>
    <property type="evidence" value="ECO:0007669"/>
    <property type="project" value="InterPro"/>
</dbReference>
<accession>A0A2U1E1Y5</accession>
<dbReference type="AlphaFoldDB" id="A0A2U1E1Y5"/>
<evidence type="ECO:0000256" key="3">
    <source>
        <dbReference type="ARBA" id="ARBA00023239"/>
    </source>
</evidence>
<feature type="modified residue" description="N6-(pyridoxal phosphate)lysine" evidence="4">
    <location>
        <position position="94"/>
    </location>
</feature>
<dbReference type="GO" id="GO:0009097">
    <property type="term" value="P:isoleucine biosynthetic process"/>
    <property type="evidence" value="ECO:0007669"/>
    <property type="project" value="TreeGrafter"/>
</dbReference>
<evidence type="ECO:0000256" key="1">
    <source>
        <dbReference type="ARBA" id="ARBA00001933"/>
    </source>
</evidence>
<dbReference type="PANTHER" id="PTHR48078:SF9">
    <property type="entry name" value="D-SERINE DEHYDRATASE"/>
    <property type="match status" value="1"/>
</dbReference>
<dbReference type="SUPFAM" id="SSF53686">
    <property type="entry name" value="Tryptophan synthase beta subunit-like PLP-dependent enzymes"/>
    <property type="match status" value="1"/>
</dbReference>
<dbReference type="GO" id="GO:0036088">
    <property type="term" value="P:D-serine catabolic process"/>
    <property type="evidence" value="ECO:0007669"/>
    <property type="project" value="TreeGrafter"/>
</dbReference>
<protein>
    <recommendedName>
        <fullName evidence="4">Probable D-serine dehydratase</fullName>
        <ecNumber evidence="4">4.3.1.18</ecNumber>
    </recommendedName>
    <alternativeName>
        <fullName evidence="4">D-serine deaminase</fullName>
        <shortName evidence="4">DSD</shortName>
    </alternativeName>
</protein>
<dbReference type="HAMAP" id="MF_01030">
    <property type="entry name" value="D_Ser_dehydrat"/>
    <property type="match status" value="1"/>
</dbReference>
<evidence type="ECO:0000313" key="7">
    <source>
        <dbReference type="Proteomes" id="UP000245793"/>
    </source>
</evidence>
<comment type="cofactor">
    <cofactor evidence="1 4">
        <name>pyridoxal 5'-phosphate</name>
        <dbReference type="ChEBI" id="CHEBI:597326"/>
    </cofactor>
</comment>
<dbReference type="NCBIfam" id="TIGR02035">
    <property type="entry name" value="D_Ser_am_lyase"/>
    <property type="match status" value="1"/>
</dbReference>
<dbReference type="InterPro" id="IPR050147">
    <property type="entry name" value="Ser/Thr_Dehydratase"/>
</dbReference>
<keyword evidence="3 4" id="KW-0456">Lyase</keyword>
<dbReference type="Pfam" id="PF00291">
    <property type="entry name" value="PALP"/>
    <property type="match status" value="1"/>
</dbReference>
<name>A0A2U1E1Y5_9FIRM</name>
<dbReference type="InterPro" id="IPR036052">
    <property type="entry name" value="TrpB-like_PALP_sf"/>
</dbReference>
<evidence type="ECO:0000259" key="5">
    <source>
        <dbReference type="Pfam" id="PF00291"/>
    </source>
</evidence>
<dbReference type="EC" id="4.3.1.18" evidence="4"/>
<dbReference type="NCBIfam" id="NF002823">
    <property type="entry name" value="PRK02991.1"/>
    <property type="match status" value="1"/>
</dbReference>
<keyword evidence="7" id="KW-1185">Reference proteome</keyword>
<feature type="domain" description="Tryptophan synthase beta chain-like PALP" evidence="5">
    <location>
        <begin position="61"/>
        <end position="367"/>
    </location>
</feature>